<organism evidence="2 3">
    <name type="scientific">Byssothecium circinans</name>
    <dbReference type="NCBI Taxonomy" id="147558"/>
    <lineage>
        <taxon>Eukaryota</taxon>
        <taxon>Fungi</taxon>
        <taxon>Dikarya</taxon>
        <taxon>Ascomycota</taxon>
        <taxon>Pezizomycotina</taxon>
        <taxon>Dothideomycetes</taxon>
        <taxon>Pleosporomycetidae</taxon>
        <taxon>Pleosporales</taxon>
        <taxon>Massarineae</taxon>
        <taxon>Massarinaceae</taxon>
        <taxon>Byssothecium</taxon>
    </lineage>
</organism>
<reference evidence="2" key="1">
    <citation type="journal article" date="2020" name="Stud. Mycol.">
        <title>101 Dothideomycetes genomes: a test case for predicting lifestyles and emergence of pathogens.</title>
        <authorList>
            <person name="Haridas S."/>
            <person name="Albert R."/>
            <person name="Binder M."/>
            <person name="Bloem J."/>
            <person name="Labutti K."/>
            <person name="Salamov A."/>
            <person name="Andreopoulos B."/>
            <person name="Baker S."/>
            <person name="Barry K."/>
            <person name="Bills G."/>
            <person name="Bluhm B."/>
            <person name="Cannon C."/>
            <person name="Castanera R."/>
            <person name="Culley D."/>
            <person name="Daum C."/>
            <person name="Ezra D."/>
            <person name="Gonzalez J."/>
            <person name="Henrissat B."/>
            <person name="Kuo A."/>
            <person name="Liang C."/>
            <person name="Lipzen A."/>
            <person name="Lutzoni F."/>
            <person name="Magnuson J."/>
            <person name="Mondo S."/>
            <person name="Nolan M."/>
            <person name="Ohm R."/>
            <person name="Pangilinan J."/>
            <person name="Park H.-J."/>
            <person name="Ramirez L."/>
            <person name="Alfaro M."/>
            <person name="Sun H."/>
            <person name="Tritt A."/>
            <person name="Yoshinaga Y."/>
            <person name="Zwiers L.-H."/>
            <person name="Turgeon B."/>
            <person name="Goodwin S."/>
            <person name="Spatafora J."/>
            <person name="Crous P."/>
            <person name="Grigoriev I."/>
        </authorList>
    </citation>
    <scope>NUCLEOTIDE SEQUENCE</scope>
    <source>
        <strain evidence="2">CBS 675.92</strain>
    </source>
</reference>
<accession>A0A6A5UB22</accession>
<dbReference type="Proteomes" id="UP000800035">
    <property type="component" value="Unassembled WGS sequence"/>
</dbReference>
<evidence type="ECO:0000256" key="1">
    <source>
        <dbReference type="SAM" id="Phobius"/>
    </source>
</evidence>
<keyword evidence="1" id="KW-0472">Membrane</keyword>
<feature type="transmembrane region" description="Helical" evidence="1">
    <location>
        <begin position="20"/>
        <end position="40"/>
    </location>
</feature>
<keyword evidence="3" id="KW-1185">Reference proteome</keyword>
<protein>
    <submittedName>
        <fullName evidence="2">Uncharacterized protein</fullName>
    </submittedName>
</protein>
<gene>
    <name evidence="2" type="ORF">CC80DRAFT_589871</name>
</gene>
<evidence type="ECO:0000313" key="2">
    <source>
        <dbReference type="EMBL" id="KAF1961530.1"/>
    </source>
</evidence>
<keyword evidence="1" id="KW-1133">Transmembrane helix</keyword>
<proteinExistence type="predicted"/>
<dbReference type="AlphaFoldDB" id="A0A6A5UB22"/>
<dbReference type="EMBL" id="ML976981">
    <property type="protein sequence ID" value="KAF1961530.1"/>
    <property type="molecule type" value="Genomic_DNA"/>
</dbReference>
<sequence>MPALNLITTNTPSATQIPQFFAVISAIVLVFLLFIALLMFERASEPLTVANEERVPLLTAEQSGIECSDRTVPDDEPTVVQRGVDPRKMTLEEIDSELRELYCELEMQPPVDERGSESARPDRDGWELIPVWVRVY</sequence>
<evidence type="ECO:0000313" key="3">
    <source>
        <dbReference type="Proteomes" id="UP000800035"/>
    </source>
</evidence>
<keyword evidence="1" id="KW-0812">Transmembrane</keyword>
<name>A0A6A5UB22_9PLEO</name>